<dbReference type="AlphaFoldDB" id="A0A8B6HPL8"/>
<keyword evidence="4" id="KW-0256">Endoplasmic reticulum</keyword>
<organism evidence="11 12">
    <name type="scientific">Mytilus galloprovincialis</name>
    <name type="common">Mediterranean mussel</name>
    <dbReference type="NCBI Taxonomy" id="29158"/>
    <lineage>
        <taxon>Eukaryota</taxon>
        <taxon>Metazoa</taxon>
        <taxon>Spiralia</taxon>
        <taxon>Lophotrochozoa</taxon>
        <taxon>Mollusca</taxon>
        <taxon>Bivalvia</taxon>
        <taxon>Autobranchia</taxon>
        <taxon>Pteriomorphia</taxon>
        <taxon>Mytilida</taxon>
        <taxon>Mytiloidea</taxon>
        <taxon>Mytilidae</taxon>
        <taxon>Mytilinae</taxon>
        <taxon>Mytilus</taxon>
    </lineage>
</organism>
<evidence type="ECO:0000256" key="3">
    <source>
        <dbReference type="ARBA" id="ARBA00022692"/>
    </source>
</evidence>
<dbReference type="OrthoDB" id="8860232at2759"/>
<dbReference type="GO" id="GO:0005789">
    <property type="term" value="C:endoplasmic reticulum membrane"/>
    <property type="evidence" value="ECO:0007669"/>
    <property type="project" value="UniProtKB-SubCell"/>
</dbReference>
<evidence type="ECO:0000313" key="11">
    <source>
        <dbReference type="EMBL" id="VDI83255.1"/>
    </source>
</evidence>
<feature type="transmembrane region" description="Helical" evidence="9">
    <location>
        <begin position="41"/>
        <end position="62"/>
    </location>
</feature>
<comment type="subcellular location">
    <subcellularLocation>
        <location evidence="1">Endoplasmic reticulum membrane</location>
        <topology evidence="1">Single-pass type II membrane protein</topology>
    </subcellularLocation>
</comment>
<evidence type="ECO:0000256" key="6">
    <source>
        <dbReference type="ARBA" id="ARBA00022989"/>
    </source>
</evidence>
<dbReference type="PANTHER" id="PTHR21093:SF6">
    <property type="entry name" value="EF-HAND DOMAIN-CONTAINING PROTEIN"/>
    <property type="match status" value="1"/>
</dbReference>
<accession>A0A8B6HPL8</accession>
<dbReference type="PANTHER" id="PTHR21093">
    <property type="entry name" value="DIVERGENT PROTEIN KINASE DOMAIN 1C-RELATED"/>
    <property type="match status" value="1"/>
</dbReference>
<comment type="caution">
    <text evidence="11">The sequence shown here is derived from an EMBL/GenBank/DDBJ whole genome shotgun (WGS) entry which is preliminary data.</text>
</comment>
<dbReference type="Proteomes" id="UP000596742">
    <property type="component" value="Unassembled WGS sequence"/>
</dbReference>
<proteinExistence type="inferred from homology"/>
<evidence type="ECO:0000256" key="7">
    <source>
        <dbReference type="ARBA" id="ARBA00023136"/>
    </source>
</evidence>
<name>A0A8B6HPL8_MYTGA</name>
<evidence type="ECO:0000256" key="9">
    <source>
        <dbReference type="SAM" id="Phobius"/>
    </source>
</evidence>
<dbReference type="EMBL" id="UYJE01010452">
    <property type="protein sequence ID" value="VDI83255.1"/>
    <property type="molecule type" value="Genomic_DNA"/>
</dbReference>
<evidence type="ECO:0000313" key="12">
    <source>
        <dbReference type="Proteomes" id="UP000596742"/>
    </source>
</evidence>
<keyword evidence="12" id="KW-1185">Reference proteome</keyword>
<dbReference type="Pfam" id="PF12260">
    <property type="entry name" value="PIP49_C"/>
    <property type="match status" value="1"/>
</dbReference>
<keyword evidence="7 9" id="KW-0472">Membrane</keyword>
<keyword evidence="8" id="KW-1015">Disulfide bond</keyword>
<feature type="domain" description="FAM69 N-terminal" evidence="10">
    <location>
        <begin position="45"/>
        <end position="170"/>
    </location>
</feature>
<evidence type="ECO:0000256" key="2">
    <source>
        <dbReference type="ARBA" id="ARBA00006338"/>
    </source>
</evidence>
<keyword evidence="3 9" id="KW-0812">Transmembrane</keyword>
<evidence type="ECO:0000259" key="10">
    <source>
        <dbReference type="SMART" id="SM01299"/>
    </source>
</evidence>
<evidence type="ECO:0000256" key="1">
    <source>
        <dbReference type="ARBA" id="ARBA00004648"/>
    </source>
</evidence>
<dbReference type="SMART" id="SM01299">
    <property type="entry name" value="PIP49_N"/>
    <property type="match status" value="1"/>
</dbReference>
<comment type="similarity">
    <text evidence="2">Belongs to the DIPK family.</text>
</comment>
<sequence>MKIYPKMPCSTVSSWKQSKVNRQLCRFLKKINKCKVNRDDLFVYLFMLITIVVIVFIIILVWRLGGDRCNGQRIKQALCKEYNNGVITGDLCYSICIEKSIPLHYCVSETHSDITYRHEESLIKIQKYPAVETLPYPISLETFQDKVFQFLQYNLGEIDSPQLFDRVLGFTDFNANGEMNYAESNTLWQLLHTREFFILLIFQDEASFPKINGTCGSAYAYDYIPSSPLYQKKSDVNPVMQYFFPNYNQWMLPSWEKRAQIAIGLLELSSILTESFSTKFYMCDIKHTNFGVSTDFEAKVVNLESVMSEQQLLHSGGKKRCYFDSECSYGIGCSMSCDVNSRTCSNVPRRPAVSFICDILRDYVLFDSPEDCKFLFESLISQCQSLTSLNHTISHNVIPNKIKDILWNQVKNKPVDWLKPRKKRSVVQKNVPLKKAKKKLRV</sequence>
<keyword evidence="5" id="KW-0735">Signal-anchor</keyword>
<gene>
    <name evidence="11" type="ORF">MGAL_10B035880</name>
</gene>
<dbReference type="InterPro" id="IPR029244">
    <property type="entry name" value="FAM69_N"/>
</dbReference>
<reference evidence="11" key="1">
    <citation type="submission" date="2018-11" db="EMBL/GenBank/DDBJ databases">
        <authorList>
            <person name="Alioto T."/>
            <person name="Alioto T."/>
        </authorList>
    </citation>
    <scope>NUCLEOTIDE SEQUENCE</scope>
</reference>
<dbReference type="InterPro" id="IPR022049">
    <property type="entry name" value="FAM69_kinase_dom"/>
</dbReference>
<evidence type="ECO:0000256" key="8">
    <source>
        <dbReference type="ARBA" id="ARBA00023157"/>
    </source>
</evidence>
<evidence type="ECO:0000256" key="4">
    <source>
        <dbReference type="ARBA" id="ARBA00022824"/>
    </source>
</evidence>
<keyword evidence="6 9" id="KW-1133">Transmembrane helix</keyword>
<dbReference type="Pfam" id="PF14875">
    <property type="entry name" value="PIP49_N"/>
    <property type="match status" value="1"/>
</dbReference>
<protein>
    <recommendedName>
        <fullName evidence="10">FAM69 N-terminal domain-containing protein</fullName>
    </recommendedName>
</protein>
<evidence type="ECO:0000256" key="5">
    <source>
        <dbReference type="ARBA" id="ARBA00022968"/>
    </source>
</evidence>